<dbReference type="Gene3D" id="2.60.40.4070">
    <property type="match status" value="1"/>
</dbReference>
<evidence type="ECO:0000313" key="3">
    <source>
        <dbReference type="EMBL" id="TKJ42545.1"/>
    </source>
</evidence>
<dbReference type="SUPFAM" id="SSF54001">
    <property type="entry name" value="Cysteine proteinases"/>
    <property type="match status" value="1"/>
</dbReference>
<dbReference type="PROSITE" id="PS51257">
    <property type="entry name" value="PROKAR_LIPOPROTEIN"/>
    <property type="match status" value="1"/>
</dbReference>
<keyword evidence="1" id="KW-0732">Signal</keyword>
<dbReference type="EMBL" id="NJBN01000001">
    <property type="protein sequence ID" value="TKJ42545.1"/>
    <property type="molecule type" value="Genomic_DNA"/>
</dbReference>
<gene>
    <name evidence="3" type="ORF">CEE37_02325</name>
</gene>
<comment type="caution">
    <text evidence="3">The sequence shown here is derived from an EMBL/GenBank/DDBJ whole genome shotgun (WGS) entry which is preliminary data.</text>
</comment>
<feature type="domain" description="Secretion system C-terminal sorting" evidence="2">
    <location>
        <begin position="659"/>
        <end position="739"/>
    </location>
</feature>
<dbReference type="Gene3D" id="3.10.620.30">
    <property type="match status" value="1"/>
</dbReference>
<name>A0A532V5R9_UNCL8</name>
<dbReference type="InterPro" id="IPR026444">
    <property type="entry name" value="Secre_tail"/>
</dbReference>
<reference evidence="3 4" key="1">
    <citation type="submission" date="2017-06" db="EMBL/GenBank/DDBJ databases">
        <title>Novel microbial phyla capable of carbon fixation and sulfur reduction in deep-sea sediments.</title>
        <authorList>
            <person name="Huang J."/>
            <person name="Baker B."/>
            <person name="Wang Y."/>
        </authorList>
    </citation>
    <scope>NUCLEOTIDE SEQUENCE [LARGE SCALE GENOMIC DNA]</scope>
    <source>
        <strain evidence="3">B3_LCP</strain>
    </source>
</reference>
<accession>A0A532V5R9</accession>
<dbReference type="Pfam" id="PF18962">
    <property type="entry name" value="Por_Secre_tail"/>
    <property type="match status" value="1"/>
</dbReference>
<protein>
    <recommendedName>
        <fullName evidence="2">Secretion system C-terminal sorting domain-containing protein</fullName>
    </recommendedName>
</protein>
<dbReference type="InterPro" id="IPR038765">
    <property type="entry name" value="Papain-like_cys_pep_sf"/>
</dbReference>
<proteinExistence type="predicted"/>
<dbReference type="NCBIfam" id="TIGR04183">
    <property type="entry name" value="Por_Secre_tail"/>
    <property type="match status" value="1"/>
</dbReference>
<feature type="chain" id="PRO_5021920374" description="Secretion system C-terminal sorting domain-containing protein" evidence="1">
    <location>
        <begin position="26"/>
        <end position="743"/>
    </location>
</feature>
<dbReference type="Proteomes" id="UP000319619">
    <property type="component" value="Unassembled WGS sequence"/>
</dbReference>
<feature type="signal peptide" evidence="1">
    <location>
        <begin position="1"/>
        <end position="25"/>
    </location>
</feature>
<evidence type="ECO:0000259" key="2">
    <source>
        <dbReference type="Pfam" id="PF18962"/>
    </source>
</evidence>
<sequence>MEHKNTTVRLLLIASIMLFACTSMADDQIGVTGIDPTIPDRPVIHQPARIGSPLQVDQYRHVDYLSPWFDQTDDWELIASDSFSVMIPAGDHLAVSFDPGTEILQIIDPTVELTATQMAAIERAPAWLRSDLYDNFRRFLYPFLADSMALRILGAPDPYVDEVAFQVAHIAPTTLCAMYYQLFLENAQWIYTADSSLNYVELMDYGNSNDDDYWTTARYSVIEEIGDTVQVEIDREIYYWYILHPKLSDEFPTYIYPENGNPAQPPWGVFWRDYLWNHADPGYPLLSEQFDDCDFLWARGTGPNDAIGTVNGWVGDVMAWGAGPERPIQPVRIYVLHCGNCGEYSDIRAAAGRIALIPTVCTTNFCEDHVWNEFWEREWIHWDGGSVNTPLMYENSWGKTLSAVFNWRGDGFNWNVTDRYSEEFCTLNVSVYDSAGKPADGYSITVESDALWGGSFYATWAVTNSQGVASIILGDDQSFMLRLDGPLGGYPSVGGLVSVITGSQAGAAYNWEHTMSSASPNLGVMQMIEPPNPDDDYMMEITFDCEYESTYGMFYDNNEFTEKLTPGYVDFFFADEENYNAYCGFQQAWVGGPFENSSSGEFDFVIPTSEEWYGVFSAREESITCPMVSGTVNIYRSLPTSVSCEDYPTQPLSFDINGVFPNPFNNETVISFSLPSSERIRIAIYNLLGQEVATLTDQIYAGGMYNVRWDGRNDLGHMITSGIYLVRMNSEHNQAIQKICYMR</sequence>
<organism evidence="3 4">
    <name type="scientific">candidate division LCP-89 bacterium B3_LCP</name>
    <dbReference type="NCBI Taxonomy" id="2012998"/>
    <lineage>
        <taxon>Bacteria</taxon>
        <taxon>Pseudomonadati</taxon>
        <taxon>Bacteria division LCP-89</taxon>
    </lineage>
</organism>
<evidence type="ECO:0000256" key="1">
    <source>
        <dbReference type="SAM" id="SignalP"/>
    </source>
</evidence>
<evidence type="ECO:0000313" key="4">
    <source>
        <dbReference type="Proteomes" id="UP000319619"/>
    </source>
</evidence>
<dbReference type="AlphaFoldDB" id="A0A532V5R9"/>